<gene>
    <name evidence="10" type="ORF">HMPREF0367_01641</name>
</gene>
<dbReference type="Gene3D" id="3.20.20.140">
    <property type="entry name" value="Metal-dependent hydrolases"/>
    <property type="match status" value="1"/>
</dbReference>
<evidence type="ECO:0000256" key="2">
    <source>
        <dbReference type="ARBA" id="ARBA00009152"/>
    </source>
</evidence>
<comment type="caution">
    <text evidence="10">The sequence shown here is derived from an EMBL/GenBank/DDBJ whole genome shotgun (WGS) entry which is preliminary data.</text>
</comment>
<keyword evidence="4 8" id="KW-0028">Amino-acid biosynthesis</keyword>
<comment type="catalytic activity">
    <reaction evidence="7 8">
        <text>L-histidinol phosphate + H2O = L-histidinol + phosphate</text>
        <dbReference type="Rhea" id="RHEA:14465"/>
        <dbReference type="ChEBI" id="CHEBI:15377"/>
        <dbReference type="ChEBI" id="CHEBI:43474"/>
        <dbReference type="ChEBI" id="CHEBI:57699"/>
        <dbReference type="ChEBI" id="CHEBI:57980"/>
        <dbReference type="EC" id="3.1.3.15"/>
    </reaction>
</comment>
<comment type="pathway">
    <text evidence="1 8">Amino-acid biosynthesis; L-histidine biosynthesis; L-histidine from 5-phospho-alpha-D-ribose 1-diphosphate: step 8/9.</text>
</comment>
<evidence type="ECO:0000256" key="4">
    <source>
        <dbReference type="ARBA" id="ARBA00022605"/>
    </source>
</evidence>
<dbReference type="SUPFAM" id="SSF89550">
    <property type="entry name" value="PHP domain-like"/>
    <property type="match status" value="1"/>
</dbReference>
<reference evidence="10 11" key="1">
    <citation type="submission" date="2013-06" db="EMBL/GenBank/DDBJ databases">
        <authorList>
            <person name="Weinstock G."/>
            <person name="Sodergren E."/>
            <person name="Lobos E.A."/>
            <person name="Fulton L."/>
            <person name="Fulton R."/>
            <person name="Courtney L."/>
            <person name="Fronick C."/>
            <person name="O'Laughlin M."/>
            <person name="Godfrey J."/>
            <person name="Wilson R.M."/>
            <person name="Miner T."/>
            <person name="Farmer C."/>
            <person name="Delehaunty K."/>
            <person name="Cordes M."/>
            <person name="Minx P."/>
            <person name="Tomlinson C."/>
            <person name="Chen J."/>
            <person name="Wollam A."/>
            <person name="Pepin K.H."/>
            <person name="Bhonagiri V."/>
            <person name="Zhang X."/>
            <person name="Warren W."/>
            <person name="Mitreva M."/>
            <person name="Mardis E.R."/>
            <person name="Wilson R.K."/>
        </authorList>
    </citation>
    <scope>NUCLEOTIDE SEQUENCE [LARGE SCALE GENOMIC DNA]</scope>
    <source>
        <strain evidence="10 11">ATCC 27803</strain>
    </source>
</reference>
<dbReference type="HOGENOM" id="CLU_054611_3_0_9"/>
<evidence type="ECO:0000256" key="6">
    <source>
        <dbReference type="ARBA" id="ARBA00023102"/>
    </source>
</evidence>
<dbReference type="Pfam" id="PF02811">
    <property type="entry name" value="PHP"/>
    <property type="match status" value="1"/>
</dbReference>
<evidence type="ECO:0000313" key="11">
    <source>
        <dbReference type="Proteomes" id="UP000016658"/>
    </source>
</evidence>
<keyword evidence="5 8" id="KW-0378">Hydrolase</keyword>
<keyword evidence="6 8" id="KW-0368">Histidine biosynthesis</keyword>
<dbReference type="EC" id="3.1.3.15" evidence="3 8"/>
<evidence type="ECO:0000256" key="8">
    <source>
        <dbReference type="RuleBase" id="RU366003"/>
    </source>
</evidence>
<dbReference type="NCBIfam" id="TIGR01856">
    <property type="entry name" value="hisJ_fam"/>
    <property type="match status" value="1"/>
</dbReference>
<dbReference type="InterPro" id="IPR010140">
    <property type="entry name" value="Histidinol_P_phosphatase_HisJ"/>
</dbReference>
<organism evidence="10 11">
    <name type="scientific">Faecalitalea cylindroides ATCC 27803</name>
    <dbReference type="NCBI Taxonomy" id="649755"/>
    <lineage>
        <taxon>Bacteria</taxon>
        <taxon>Bacillati</taxon>
        <taxon>Bacillota</taxon>
        <taxon>Erysipelotrichia</taxon>
        <taxon>Erysipelotrichales</taxon>
        <taxon>Erysipelotrichaceae</taxon>
        <taxon>Faecalitalea</taxon>
    </lineage>
</organism>
<sequence>MSESTICTSIPLCFQYRISFILPKYDKILSLEKRDPMFADYHVHTDFSDDSIYPMEEVIQDAISMHMDEICFTEHVDYGIKFDQEPGKKIIYRQNEPLTNCDYPNYMKTIEEMKQRYGTQITIKTGMEFGMQMHTIPQYEALFQKYSFDFIILSIHEINDLEFWNQGYQKDKTQQEYNEGYYEAMHKLVSNYKNYSVLGHMDLINRYDLAGIYPFEKIKPFIEKILKVVIQDKKGIEINTSSKRYGLKDTTPSLEILKLYHQLGGEIITIGSDSHKPEHLGWQIEESKILLKELGFQAFCTFDQMKPIFHDL</sequence>
<dbReference type="PATRIC" id="fig|649755.3.peg.1513"/>
<comment type="similarity">
    <text evidence="2 8">Belongs to the PHP hydrolase family. HisK subfamily.</text>
</comment>
<evidence type="ECO:0000259" key="9">
    <source>
        <dbReference type="Pfam" id="PF02811"/>
    </source>
</evidence>
<dbReference type="GO" id="GO:0004401">
    <property type="term" value="F:histidinol-phosphatase activity"/>
    <property type="evidence" value="ECO:0007669"/>
    <property type="project" value="UniProtKB-UniRule"/>
</dbReference>
<feature type="domain" description="PHP" evidence="9">
    <location>
        <begin position="40"/>
        <end position="241"/>
    </location>
</feature>
<dbReference type="Proteomes" id="UP000016658">
    <property type="component" value="Unassembled WGS sequence"/>
</dbReference>
<dbReference type="PANTHER" id="PTHR21039">
    <property type="entry name" value="HISTIDINOL PHOSPHATASE-RELATED"/>
    <property type="match status" value="1"/>
</dbReference>
<accession>U2PE80</accession>
<evidence type="ECO:0000313" key="10">
    <source>
        <dbReference type="EMBL" id="ERK42426.1"/>
    </source>
</evidence>
<name>U2PE80_9FIRM</name>
<evidence type="ECO:0000256" key="5">
    <source>
        <dbReference type="ARBA" id="ARBA00022801"/>
    </source>
</evidence>
<evidence type="ECO:0000256" key="3">
    <source>
        <dbReference type="ARBA" id="ARBA00013085"/>
    </source>
</evidence>
<evidence type="ECO:0000256" key="1">
    <source>
        <dbReference type="ARBA" id="ARBA00004970"/>
    </source>
</evidence>
<dbReference type="GO" id="GO:0005737">
    <property type="term" value="C:cytoplasm"/>
    <property type="evidence" value="ECO:0007669"/>
    <property type="project" value="TreeGrafter"/>
</dbReference>
<dbReference type="AlphaFoldDB" id="U2PE80"/>
<protein>
    <recommendedName>
        <fullName evidence="3 8">Histidinol-phosphatase</fullName>
        <shortName evidence="8">HolPase</shortName>
        <ecNumber evidence="3 8">3.1.3.15</ecNumber>
    </recommendedName>
</protein>
<dbReference type="PANTHER" id="PTHR21039:SF0">
    <property type="entry name" value="HISTIDINOL-PHOSPHATASE"/>
    <property type="match status" value="1"/>
</dbReference>
<evidence type="ECO:0000256" key="7">
    <source>
        <dbReference type="ARBA" id="ARBA00049158"/>
    </source>
</evidence>
<dbReference type="EMBL" id="AWVI01000087">
    <property type="protein sequence ID" value="ERK42426.1"/>
    <property type="molecule type" value="Genomic_DNA"/>
</dbReference>
<dbReference type="GO" id="GO:0000105">
    <property type="term" value="P:L-histidine biosynthetic process"/>
    <property type="evidence" value="ECO:0007669"/>
    <property type="project" value="UniProtKB-UniRule"/>
</dbReference>
<dbReference type="UniPathway" id="UPA00031">
    <property type="reaction ID" value="UER00013"/>
</dbReference>
<proteinExistence type="inferred from homology"/>
<dbReference type="InterPro" id="IPR016195">
    <property type="entry name" value="Pol/histidinol_Pase-like"/>
</dbReference>
<dbReference type="InterPro" id="IPR004013">
    <property type="entry name" value="PHP_dom"/>
</dbReference>